<comment type="similarity">
    <text evidence="2 10">Belongs to the RNA methyltransferase RsmE family.</text>
</comment>
<feature type="domain" description="Ribosomal RNA small subunit methyltransferase E methyltransferase" evidence="11">
    <location>
        <begin position="74"/>
        <end position="228"/>
    </location>
</feature>
<dbReference type="KEGG" id="alkq:M9189_06800"/>
<dbReference type="InterPro" id="IPR029028">
    <property type="entry name" value="Alpha/beta_knot_MTases"/>
</dbReference>
<keyword evidence="6 10" id="KW-0808">Transferase</keyword>
<dbReference type="InterPro" id="IPR015947">
    <property type="entry name" value="PUA-like_sf"/>
</dbReference>
<dbReference type="Gene3D" id="2.40.240.20">
    <property type="entry name" value="Hypothetical PUA domain-like, domain 1"/>
    <property type="match status" value="1"/>
</dbReference>
<reference evidence="13" key="1">
    <citation type="submission" date="2022-05" db="EMBL/GenBank/DDBJ databases">
        <authorList>
            <person name="Sun X."/>
        </authorList>
    </citation>
    <scope>NUCLEOTIDE SEQUENCE</scope>
    <source>
        <strain evidence="13">Ai-910</strain>
    </source>
</reference>
<name>A0A9J6ZLN1_9BACT</name>
<dbReference type="InterPro" id="IPR006700">
    <property type="entry name" value="RsmE"/>
</dbReference>
<dbReference type="InterPro" id="IPR046887">
    <property type="entry name" value="RsmE_PUA-like"/>
</dbReference>
<evidence type="ECO:0000259" key="12">
    <source>
        <dbReference type="Pfam" id="PF20260"/>
    </source>
</evidence>
<dbReference type="AlphaFoldDB" id="A0A9J6ZLN1"/>
<dbReference type="PANTHER" id="PTHR30027">
    <property type="entry name" value="RIBOSOMAL RNA SMALL SUBUNIT METHYLTRANSFERASE E"/>
    <property type="match status" value="1"/>
</dbReference>
<dbReference type="EMBL" id="CP098400">
    <property type="protein sequence ID" value="URW78571.1"/>
    <property type="molecule type" value="Genomic_DNA"/>
</dbReference>
<dbReference type="Pfam" id="PF20260">
    <property type="entry name" value="PUA_4"/>
    <property type="match status" value="1"/>
</dbReference>
<evidence type="ECO:0000256" key="10">
    <source>
        <dbReference type="PIRNR" id="PIRNR015601"/>
    </source>
</evidence>
<evidence type="ECO:0000256" key="4">
    <source>
        <dbReference type="ARBA" id="ARBA00022552"/>
    </source>
</evidence>
<evidence type="ECO:0000256" key="8">
    <source>
        <dbReference type="ARBA" id="ARBA00025699"/>
    </source>
</evidence>
<comment type="function">
    <text evidence="8 10">Specifically methylates the N3 position of the uracil ring of uridine 1498 (m3U1498) in 16S rRNA. Acts on the fully assembled 30S ribosomal subunit.</text>
</comment>
<dbReference type="CDD" id="cd18084">
    <property type="entry name" value="RsmE-like"/>
    <property type="match status" value="1"/>
</dbReference>
<dbReference type="InterPro" id="IPR046886">
    <property type="entry name" value="RsmE_MTase_dom"/>
</dbReference>
<evidence type="ECO:0000313" key="13">
    <source>
        <dbReference type="EMBL" id="URW78571.1"/>
    </source>
</evidence>
<dbReference type="PANTHER" id="PTHR30027:SF3">
    <property type="entry name" value="16S RRNA (URACIL(1498)-N(3))-METHYLTRANSFERASE"/>
    <property type="match status" value="1"/>
</dbReference>
<dbReference type="NCBIfam" id="TIGR00046">
    <property type="entry name" value="RsmE family RNA methyltransferase"/>
    <property type="match status" value="1"/>
</dbReference>
<sequence>MQIFYEPKIVENGGYLDPVESNHCVKVLRKREGDVIHIINGQGQLFEAEITDANARRCQVRILTETKEDPPAYVCHIAFAPTKNIDRTEWFVEKSTEIGIGIISPIFSMNSERRNLKNDRLDKIITSAVKQSGALWRPVLNELADFKTFIKQSFTGDKFIAHCHEDGDKPHLQDVVSRAKDTLVLIGPEGDFGPDEVKMARDLGFRSVSLGSARLRTETAALVACHIINLKNA</sequence>
<evidence type="ECO:0000256" key="1">
    <source>
        <dbReference type="ARBA" id="ARBA00004496"/>
    </source>
</evidence>
<evidence type="ECO:0000256" key="5">
    <source>
        <dbReference type="ARBA" id="ARBA00022603"/>
    </source>
</evidence>
<evidence type="ECO:0000313" key="14">
    <source>
        <dbReference type="Proteomes" id="UP001056426"/>
    </source>
</evidence>
<keyword evidence="14" id="KW-1185">Reference proteome</keyword>
<dbReference type="GO" id="GO:0070042">
    <property type="term" value="F:rRNA (uridine-N3-)-methyltransferase activity"/>
    <property type="evidence" value="ECO:0007669"/>
    <property type="project" value="TreeGrafter"/>
</dbReference>
<dbReference type="NCBIfam" id="NF008702">
    <property type="entry name" value="PRK11713.6-1"/>
    <property type="match status" value="1"/>
</dbReference>
<evidence type="ECO:0000256" key="3">
    <source>
        <dbReference type="ARBA" id="ARBA00022490"/>
    </source>
</evidence>
<keyword evidence="3 10" id="KW-0963">Cytoplasm</keyword>
<organism evidence="13 14">
    <name type="scientific">Xiashengella succiniciproducens</name>
    <dbReference type="NCBI Taxonomy" id="2949635"/>
    <lineage>
        <taxon>Bacteria</taxon>
        <taxon>Pseudomonadati</taxon>
        <taxon>Bacteroidota</taxon>
        <taxon>Bacteroidia</taxon>
        <taxon>Marinilabiliales</taxon>
        <taxon>Marinilabiliaceae</taxon>
        <taxon>Xiashengella</taxon>
    </lineage>
</organism>
<evidence type="ECO:0000259" key="11">
    <source>
        <dbReference type="Pfam" id="PF04452"/>
    </source>
</evidence>
<dbReference type="Proteomes" id="UP001056426">
    <property type="component" value="Chromosome"/>
</dbReference>
<dbReference type="InterPro" id="IPR029026">
    <property type="entry name" value="tRNA_m1G_MTases_N"/>
</dbReference>
<feature type="domain" description="Ribosomal RNA small subunit methyltransferase E PUA-like" evidence="12">
    <location>
        <begin position="20"/>
        <end position="63"/>
    </location>
</feature>
<comment type="catalytic activity">
    <reaction evidence="9 10">
        <text>uridine(1498) in 16S rRNA + S-adenosyl-L-methionine = N(3)-methyluridine(1498) in 16S rRNA + S-adenosyl-L-homocysteine + H(+)</text>
        <dbReference type="Rhea" id="RHEA:42920"/>
        <dbReference type="Rhea" id="RHEA-COMP:10283"/>
        <dbReference type="Rhea" id="RHEA-COMP:10284"/>
        <dbReference type="ChEBI" id="CHEBI:15378"/>
        <dbReference type="ChEBI" id="CHEBI:57856"/>
        <dbReference type="ChEBI" id="CHEBI:59789"/>
        <dbReference type="ChEBI" id="CHEBI:65315"/>
        <dbReference type="ChEBI" id="CHEBI:74502"/>
        <dbReference type="EC" id="2.1.1.193"/>
    </reaction>
</comment>
<dbReference type="Pfam" id="PF04452">
    <property type="entry name" value="Methyltrans_RNA"/>
    <property type="match status" value="1"/>
</dbReference>
<dbReference type="PIRSF" id="PIRSF015601">
    <property type="entry name" value="MTase_slr0722"/>
    <property type="match status" value="1"/>
</dbReference>
<keyword evidence="7 10" id="KW-0949">S-adenosyl-L-methionine</keyword>
<dbReference type="RefSeq" id="WP_250721935.1">
    <property type="nucleotide sequence ID" value="NZ_CP098400.1"/>
</dbReference>
<dbReference type="Gene3D" id="3.40.1280.10">
    <property type="match status" value="1"/>
</dbReference>
<evidence type="ECO:0000256" key="9">
    <source>
        <dbReference type="ARBA" id="ARBA00047944"/>
    </source>
</evidence>
<protein>
    <recommendedName>
        <fullName evidence="10">Ribosomal RNA small subunit methyltransferase E</fullName>
        <ecNumber evidence="10">2.1.1.193</ecNumber>
    </recommendedName>
</protein>
<evidence type="ECO:0000256" key="6">
    <source>
        <dbReference type="ARBA" id="ARBA00022679"/>
    </source>
</evidence>
<gene>
    <name evidence="13" type="ORF">M9189_06800</name>
</gene>
<dbReference type="SUPFAM" id="SSF75217">
    <property type="entry name" value="alpha/beta knot"/>
    <property type="match status" value="1"/>
</dbReference>
<evidence type="ECO:0000256" key="7">
    <source>
        <dbReference type="ARBA" id="ARBA00022691"/>
    </source>
</evidence>
<evidence type="ECO:0000256" key="2">
    <source>
        <dbReference type="ARBA" id="ARBA00005528"/>
    </source>
</evidence>
<dbReference type="GO" id="GO:0005737">
    <property type="term" value="C:cytoplasm"/>
    <property type="evidence" value="ECO:0007669"/>
    <property type="project" value="UniProtKB-SubCell"/>
</dbReference>
<keyword evidence="4 10" id="KW-0698">rRNA processing</keyword>
<accession>A0A9J6ZLN1</accession>
<dbReference type="GO" id="GO:0070475">
    <property type="term" value="P:rRNA base methylation"/>
    <property type="evidence" value="ECO:0007669"/>
    <property type="project" value="TreeGrafter"/>
</dbReference>
<reference evidence="13" key="2">
    <citation type="submission" date="2022-06" db="EMBL/GenBank/DDBJ databases">
        <title>Xiashengella guii gen. nov. sp. nov., a bacterium isolated form anaerobic digestion tank.</title>
        <authorList>
            <person name="Huang H."/>
        </authorList>
    </citation>
    <scope>NUCLEOTIDE SEQUENCE</scope>
    <source>
        <strain evidence="13">Ai-910</strain>
    </source>
</reference>
<proteinExistence type="inferred from homology"/>
<comment type="subcellular location">
    <subcellularLocation>
        <location evidence="1 10">Cytoplasm</location>
    </subcellularLocation>
</comment>
<dbReference type="SUPFAM" id="SSF88697">
    <property type="entry name" value="PUA domain-like"/>
    <property type="match status" value="1"/>
</dbReference>
<keyword evidence="5 10" id="KW-0489">Methyltransferase</keyword>
<dbReference type="EC" id="2.1.1.193" evidence="10"/>